<sequence length="272" mass="29832">MGVPHRLIPTAKELATPSSTIFFEESSLSLRFHEIAESGHRILNPLTPAKLDLLGEICRLRPGMRQLDLACGAGEMLAQWSARYDIEGVGVDLSKVFLDAAVARAAELGVTSRLRFVHGDAADHVAESEAYDVVSCVGATWIGGNLAGTIELMRPALRPGGLLVIGEVFWISEPPEEVCEANGMARTDYASLIGTNAVFESAGFELIEMVLSDADSFDRYVASQWRTMSDWLREHPTDPDATEFRDLLEVARRAHLLSRNHLGWGVFVLRAI</sequence>
<reference evidence="3" key="1">
    <citation type="submission" date="2016-03" db="EMBL/GenBank/DDBJ databases">
        <title>Complete genome sequence of the type strain Actinoalloteichus hymeniacidonis DSM 45092.</title>
        <authorList>
            <person name="Schaffert L."/>
            <person name="Albersmeier A."/>
            <person name="Winkler A."/>
            <person name="Kalinowski J."/>
            <person name="Zotchev S."/>
            <person name="Ruckert C."/>
        </authorList>
    </citation>
    <scope>NUCLEOTIDE SEQUENCE [LARGE SCALE GENOMIC DNA]</scope>
    <source>
        <strain evidence="3">HPA177(T) (DSM 45092(T))</strain>
    </source>
</reference>
<protein>
    <submittedName>
        <fullName evidence="2">Methyltransferase domain</fullName>
    </submittedName>
</protein>
<dbReference type="RefSeq" id="WP_216637744.1">
    <property type="nucleotide sequence ID" value="NZ_CP014859.1"/>
</dbReference>
<dbReference type="PANTHER" id="PTHR43667:SF2">
    <property type="entry name" value="FATTY ACID C-METHYL TRANSFERASE"/>
    <property type="match status" value="1"/>
</dbReference>
<dbReference type="InterPro" id="IPR029063">
    <property type="entry name" value="SAM-dependent_MTases_sf"/>
</dbReference>
<dbReference type="AlphaFoldDB" id="A0AAC9HRK7"/>
<dbReference type="CDD" id="cd02440">
    <property type="entry name" value="AdoMet_MTases"/>
    <property type="match status" value="1"/>
</dbReference>
<evidence type="ECO:0000313" key="2">
    <source>
        <dbReference type="EMBL" id="AOS64324.1"/>
    </source>
</evidence>
<dbReference type="PANTHER" id="PTHR43667">
    <property type="entry name" value="CYCLOPROPANE-FATTY-ACYL-PHOSPHOLIPID SYNTHASE"/>
    <property type="match status" value="1"/>
</dbReference>
<dbReference type="Pfam" id="PF13649">
    <property type="entry name" value="Methyltransf_25"/>
    <property type="match status" value="1"/>
</dbReference>
<name>A0AAC9HRK7_9PSEU</name>
<dbReference type="InterPro" id="IPR041698">
    <property type="entry name" value="Methyltransf_25"/>
</dbReference>
<dbReference type="GO" id="GO:0032259">
    <property type="term" value="P:methylation"/>
    <property type="evidence" value="ECO:0007669"/>
    <property type="project" value="UniProtKB-KW"/>
</dbReference>
<keyword evidence="2" id="KW-0489">Methyltransferase</keyword>
<dbReference type="InterPro" id="IPR050723">
    <property type="entry name" value="CFA/CMAS"/>
</dbReference>
<dbReference type="KEGG" id="ahm:TL08_17620"/>
<accession>A0AAC9HRK7</accession>
<evidence type="ECO:0000259" key="1">
    <source>
        <dbReference type="Pfam" id="PF13649"/>
    </source>
</evidence>
<dbReference type="EMBL" id="CP014859">
    <property type="protein sequence ID" value="AOS64324.1"/>
    <property type="molecule type" value="Genomic_DNA"/>
</dbReference>
<dbReference type="Proteomes" id="UP000095210">
    <property type="component" value="Chromosome"/>
</dbReference>
<dbReference type="SUPFAM" id="SSF53335">
    <property type="entry name" value="S-adenosyl-L-methionine-dependent methyltransferases"/>
    <property type="match status" value="1"/>
</dbReference>
<dbReference type="Gene3D" id="3.40.50.150">
    <property type="entry name" value="Vaccinia Virus protein VP39"/>
    <property type="match status" value="1"/>
</dbReference>
<feature type="domain" description="Methyltransferase" evidence="1">
    <location>
        <begin position="67"/>
        <end position="161"/>
    </location>
</feature>
<proteinExistence type="predicted"/>
<dbReference type="GO" id="GO:0008168">
    <property type="term" value="F:methyltransferase activity"/>
    <property type="evidence" value="ECO:0007669"/>
    <property type="project" value="UniProtKB-KW"/>
</dbReference>
<gene>
    <name evidence="2" type="ORF">TL08_17620</name>
</gene>
<keyword evidence="2" id="KW-0808">Transferase</keyword>
<keyword evidence="3" id="KW-1185">Reference proteome</keyword>
<evidence type="ECO:0000313" key="3">
    <source>
        <dbReference type="Proteomes" id="UP000095210"/>
    </source>
</evidence>
<organism evidence="2 3">
    <name type="scientific">Actinoalloteichus hymeniacidonis</name>
    <dbReference type="NCBI Taxonomy" id="340345"/>
    <lineage>
        <taxon>Bacteria</taxon>
        <taxon>Bacillati</taxon>
        <taxon>Actinomycetota</taxon>
        <taxon>Actinomycetes</taxon>
        <taxon>Pseudonocardiales</taxon>
        <taxon>Pseudonocardiaceae</taxon>
        <taxon>Actinoalloteichus</taxon>
    </lineage>
</organism>